<accession>A0ABN2X8J8</accession>
<proteinExistence type="predicted"/>
<evidence type="ECO:0000313" key="2">
    <source>
        <dbReference type="EMBL" id="GAA2106568.1"/>
    </source>
</evidence>
<gene>
    <name evidence="2" type="ORF">GCM10009823_32730</name>
</gene>
<evidence type="ECO:0000313" key="3">
    <source>
        <dbReference type="Proteomes" id="UP001500984"/>
    </source>
</evidence>
<feature type="region of interest" description="Disordered" evidence="1">
    <location>
        <begin position="23"/>
        <end position="73"/>
    </location>
</feature>
<reference evidence="2 3" key="1">
    <citation type="journal article" date="2019" name="Int. J. Syst. Evol. Microbiol.">
        <title>The Global Catalogue of Microorganisms (GCM) 10K type strain sequencing project: providing services to taxonomists for standard genome sequencing and annotation.</title>
        <authorList>
            <consortium name="The Broad Institute Genomics Platform"/>
            <consortium name="The Broad Institute Genome Sequencing Center for Infectious Disease"/>
            <person name="Wu L."/>
            <person name="Ma J."/>
        </authorList>
    </citation>
    <scope>NUCLEOTIDE SEQUENCE [LARGE SCALE GENOMIC DNA]</scope>
    <source>
        <strain evidence="2 3">JCM 15900</strain>
    </source>
</reference>
<dbReference type="Proteomes" id="UP001500984">
    <property type="component" value="Unassembled WGS sequence"/>
</dbReference>
<keyword evidence="3" id="KW-1185">Reference proteome</keyword>
<sequence>MRIADISSPDVCGRALSRTVSLVSEKLPEHRGAPAQARGACRGPGPSADAAPAPQSSQASPANLPVTPSRRYE</sequence>
<feature type="compositionally biased region" description="Low complexity" evidence="1">
    <location>
        <begin position="46"/>
        <end position="62"/>
    </location>
</feature>
<organism evidence="2 3">
    <name type="scientific">Brevibacterium salitolerans</name>
    <dbReference type="NCBI Taxonomy" id="1403566"/>
    <lineage>
        <taxon>Bacteria</taxon>
        <taxon>Bacillati</taxon>
        <taxon>Actinomycetota</taxon>
        <taxon>Actinomycetes</taxon>
        <taxon>Micrococcales</taxon>
        <taxon>Brevibacteriaceae</taxon>
        <taxon>Brevibacterium</taxon>
    </lineage>
</organism>
<comment type="caution">
    <text evidence="2">The sequence shown here is derived from an EMBL/GenBank/DDBJ whole genome shotgun (WGS) entry which is preliminary data.</text>
</comment>
<dbReference type="EMBL" id="BAAAPZ010000019">
    <property type="protein sequence ID" value="GAA2106568.1"/>
    <property type="molecule type" value="Genomic_DNA"/>
</dbReference>
<protein>
    <submittedName>
        <fullName evidence="2">Uncharacterized protein</fullName>
    </submittedName>
</protein>
<evidence type="ECO:0000256" key="1">
    <source>
        <dbReference type="SAM" id="MobiDB-lite"/>
    </source>
</evidence>
<name>A0ABN2X8J8_9MICO</name>